<evidence type="ECO:0000313" key="11">
    <source>
        <dbReference type="Proteomes" id="UP000663845"/>
    </source>
</evidence>
<evidence type="ECO:0000313" key="9">
    <source>
        <dbReference type="EMBL" id="CAF3715057.1"/>
    </source>
</evidence>
<dbReference type="InterPro" id="IPR011042">
    <property type="entry name" value="6-blade_b-propeller_TolB-like"/>
</dbReference>
<evidence type="ECO:0000256" key="3">
    <source>
        <dbReference type="ARBA" id="ARBA00023180"/>
    </source>
</evidence>
<dbReference type="InterPro" id="IPR001258">
    <property type="entry name" value="NHL_repeat"/>
</dbReference>
<dbReference type="Proteomes" id="UP000663891">
    <property type="component" value="Unassembled WGS sequence"/>
</dbReference>
<evidence type="ECO:0000313" key="7">
    <source>
        <dbReference type="EMBL" id="CAF0729378.1"/>
    </source>
</evidence>
<evidence type="ECO:0000256" key="4">
    <source>
        <dbReference type="PROSITE-ProRule" id="PRU00504"/>
    </source>
</evidence>
<dbReference type="PANTHER" id="PTHR10680">
    <property type="entry name" value="PEPTIDYL-GLYCINE ALPHA-AMIDATING MONOOXYGENASE"/>
    <property type="match status" value="1"/>
</dbReference>
<dbReference type="Proteomes" id="UP000663868">
    <property type="component" value="Unassembled WGS sequence"/>
</dbReference>
<proteinExistence type="predicted"/>
<dbReference type="EMBL" id="CAJOAY010000680">
    <property type="protein sequence ID" value="CAF3715057.1"/>
    <property type="molecule type" value="Genomic_DNA"/>
</dbReference>
<organism evidence="7 11">
    <name type="scientific">Adineta steineri</name>
    <dbReference type="NCBI Taxonomy" id="433720"/>
    <lineage>
        <taxon>Eukaryota</taxon>
        <taxon>Metazoa</taxon>
        <taxon>Spiralia</taxon>
        <taxon>Gnathifera</taxon>
        <taxon>Rotifera</taxon>
        <taxon>Eurotatoria</taxon>
        <taxon>Bdelloidea</taxon>
        <taxon>Adinetida</taxon>
        <taxon>Adinetidae</taxon>
        <taxon>Adineta</taxon>
    </lineage>
</organism>
<feature type="compositionally biased region" description="Low complexity" evidence="5">
    <location>
        <begin position="1"/>
        <end position="24"/>
    </location>
</feature>
<dbReference type="Gene3D" id="2.40.10.500">
    <property type="match status" value="1"/>
</dbReference>
<dbReference type="EMBL" id="CAJNON010000018">
    <property type="protein sequence ID" value="CAF0789409.1"/>
    <property type="molecule type" value="Genomic_DNA"/>
</dbReference>
<keyword evidence="3" id="KW-0325">Glycoprotein</keyword>
<dbReference type="Gene3D" id="2.120.10.30">
    <property type="entry name" value="TolB, C-terminal domain"/>
    <property type="match status" value="1"/>
</dbReference>
<sequence>MSNITAVTETSSTTTATEKSSTITTEKKDNTNRKWTQNGITVAGGNRQGSQLNQLNRPLKVYVDNDNDQMMYIVDRDNHRVVKWKQGEKNGEVIAGGNGYGNQTNQLWSLTDIIIDKSTDSLIICDQKNRRVVRWFNKKNIRQQIIISNIDCSDIAMDNNGDIYVLDFQYFEVRRWREGNTHGTIVADDNGVNDTGYRKGTLIHLFVDQDNSVYISDIENHRVIKWKKDAEEATVVAGGQGRGNKLTQLNTPKGIFVDQQGNIYVADAFNNRIMRWSDGSKEGTIIVGGNEGSQPNRLNDPSALSFDRQGNLYVADSGNHQVQKFNIISD</sequence>
<evidence type="ECO:0008006" key="12">
    <source>
        <dbReference type="Google" id="ProtNLM"/>
    </source>
</evidence>
<dbReference type="CDD" id="cd05819">
    <property type="entry name" value="NHL"/>
    <property type="match status" value="1"/>
</dbReference>
<dbReference type="SUPFAM" id="SSF101898">
    <property type="entry name" value="NHL repeat"/>
    <property type="match status" value="1"/>
</dbReference>
<protein>
    <recommendedName>
        <fullName evidence="12">NHL repeat containing protein</fullName>
    </recommendedName>
</protein>
<dbReference type="EMBL" id="CAJNOE010000009">
    <property type="protein sequence ID" value="CAF0722225.1"/>
    <property type="molecule type" value="Genomic_DNA"/>
</dbReference>
<reference evidence="7" key="1">
    <citation type="submission" date="2021-02" db="EMBL/GenBank/DDBJ databases">
        <authorList>
            <person name="Nowell W R."/>
        </authorList>
    </citation>
    <scope>NUCLEOTIDE SEQUENCE</scope>
</reference>
<feature type="repeat" description="NHL" evidence="4">
    <location>
        <begin position="289"/>
        <end position="328"/>
    </location>
</feature>
<dbReference type="Proteomes" id="UP000663860">
    <property type="component" value="Unassembled WGS sequence"/>
</dbReference>
<dbReference type="PANTHER" id="PTHR10680:SF14">
    <property type="entry name" value="PEPTIDYL-GLYCINE ALPHA-AMIDATING MONOOXYGENASE"/>
    <property type="match status" value="1"/>
</dbReference>
<dbReference type="OrthoDB" id="10044505at2759"/>
<feature type="region of interest" description="Disordered" evidence="5">
    <location>
        <begin position="1"/>
        <end position="49"/>
    </location>
</feature>
<comment type="caution">
    <text evidence="7">The sequence shown here is derived from an EMBL/GenBank/DDBJ whole genome shotgun (WGS) entry which is preliminary data.</text>
</comment>
<evidence type="ECO:0000256" key="2">
    <source>
        <dbReference type="ARBA" id="ARBA00022737"/>
    </source>
</evidence>
<dbReference type="Proteomes" id="UP000663881">
    <property type="component" value="Unassembled WGS sequence"/>
</dbReference>
<dbReference type="PROSITE" id="PS51125">
    <property type="entry name" value="NHL"/>
    <property type="match status" value="1"/>
</dbReference>
<dbReference type="Pfam" id="PF01436">
    <property type="entry name" value="NHL"/>
    <property type="match status" value="1"/>
</dbReference>
<dbReference type="EMBL" id="CAJNOG010000004">
    <property type="protein sequence ID" value="CAF0729378.1"/>
    <property type="molecule type" value="Genomic_DNA"/>
</dbReference>
<keyword evidence="2" id="KW-0677">Repeat</keyword>
<name>A0A813N2M1_9BILA</name>
<dbReference type="EMBL" id="CAJOBB010002023">
    <property type="protein sequence ID" value="CAF3930091.1"/>
    <property type="molecule type" value="Genomic_DNA"/>
</dbReference>
<dbReference type="AlphaFoldDB" id="A0A813N2M1"/>
<evidence type="ECO:0000313" key="6">
    <source>
        <dbReference type="EMBL" id="CAF0722225.1"/>
    </source>
</evidence>
<gene>
    <name evidence="6" type="ORF">IZO911_LOCUS2039</name>
    <name evidence="7" type="ORF">JYZ213_LOCUS1072</name>
    <name evidence="10" type="ORF">KXQ929_LOCUS24413</name>
    <name evidence="9" type="ORF">OKA104_LOCUS13458</name>
    <name evidence="8" type="ORF">VCS650_LOCUS3402</name>
</gene>
<evidence type="ECO:0000313" key="8">
    <source>
        <dbReference type="EMBL" id="CAF0789409.1"/>
    </source>
</evidence>
<accession>A0A813N2M1</accession>
<evidence type="ECO:0000256" key="1">
    <source>
        <dbReference type="ARBA" id="ARBA00022729"/>
    </source>
</evidence>
<keyword evidence="1" id="KW-0732">Signal</keyword>
<evidence type="ECO:0000256" key="5">
    <source>
        <dbReference type="SAM" id="MobiDB-lite"/>
    </source>
</evidence>
<evidence type="ECO:0000313" key="10">
    <source>
        <dbReference type="EMBL" id="CAF3930091.1"/>
    </source>
</evidence>
<dbReference type="Proteomes" id="UP000663845">
    <property type="component" value="Unassembled WGS sequence"/>
</dbReference>